<dbReference type="Pfam" id="PF18319">
    <property type="entry name" value="Zn_ribbon_PriA"/>
    <property type="match status" value="1"/>
</dbReference>
<evidence type="ECO:0000256" key="9">
    <source>
        <dbReference type="ARBA" id="ARBA00023125"/>
    </source>
</evidence>
<evidence type="ECO:0000256" key="4">
    <source>
        <dbReference type="ARBA" id="ARBA00022741"/>
    </source>
</evidence>
<comment type="catalytic activity">
    <reaction evidence="12">
        <text>Couples ATP hydrolysis with the unwinding of duplex DNA by translocating in the 3'-5' direction.</text>
        <dbReference type="EC" id="5.6.2.4"/>
    </reaction>
</comment>
<dbReference type="GO" id="GO:0005524">
    <property type="term" value="F:ATP binding"/>
    <property type="evidence" value="ECO:0007669"/>
    <property type="project" value="UniProtKB-UniRule"/>
</dbReference>
<keyword evidence="8 12" id="KW-0067">ATP-binding</keyword>
<sequence>MENKKYIAEVIVNNSVNKLDKLFDYIIPPQFINIIKEGTRVLVPFGKGNRQFEAYVFGVNIKLDEDTSKLKEVIRPIDEEPILTINQIHMIKWMKGKYLCKYIEAIQCLIPAGVVNKEKRFIYVNREKLNNHKYEMTEIQKDIINYVEEKGKINVESLYKRFSYNEVYRVIKQLENEGIIIIENKVDSRIDIIKEKYVRLVISKDLYKEALDSIKGAKRQQELMEFLKEKVEVKISELVNSHGFGRTIINGLLSRNIVEVIEKESKRDPLLNLELKPFPKLEPNDEQRVIIEEITEAINNNRVETYLIHGVTGSGKTEIYLQLIENTLNEGKQGIVLVPEISLTPQTVERFRGRFKEGIALFHSGLSDGERYDEWRRVASGEANIVIGARSAIFAPFNNLGLIIIDEEHEHTYKSDLSPKYHVKEIAEYRSKHEQSVLVLGSATPSIESYFEGVESIVKVRELKNRARNAKPPNIEVIDMRRELECGNKSILSRRLHSEIEKNLEAKKQTILFLNRRGYSTFVSCRSCGHVVKCKQCDISLTFHMTSKELQCHYCGDKYTAPRECPECSSKNIKYFGVGTQKLEMLIQSYFPKAVISRMDLDATSKKGAHNEILESFKSGEIDIMIGTQMITKGLDFPNVTLVGIITADTMLNMPDFRAPEKVFQQVLQVSGRAGRGFDEGKVILQTYNPEHYSIMLAAKQDYISFFEKEVELRKAFNYPPFSKLINITFTGENEKETYLAISKITDNIKYILKSKGYTNELDDIVFGPNEGMIYRVKNKYRFYVLLKSNKENYTLLKAIIKYLLIDSRQKFVSDNIITSIDMNPLFIV</sequence>
<keyword evidence="1 12" id="KW-0639">Primosome</keyword>
<dbReference type="GO" id="GO:0006302">
    <property type="term" value="P:double-strand break repair"/>
    <property type="evidence" value="ECO:0007669"/>
    <property type="project" value="InterPro"/>
</dbReference>
<dbReference type="InterPro" id="IPR041236">
    <property type="entry name" value="PriA_C"/>
</dbReference>
<evidence type="ECO:0000256" key="6">
    <source>
        <dbReference type="ARBA" id="ARBA00022806"/>
    </source>
</evidence>
<dbReference type="AlphaFoldDB" id="A0A4R2THH9"/>
<dbReference type="SUPFAM" id="SSF52540">
    <property type="entry name" value="P-loop containing nucleoside triphosphate hydrolases"/>
    <property type="match status" value="1"/>
</dbReference>
<feature type="binding site" evidence="12">
    <location>
        <position position="537"/>
    </location>
    <ligand>
        <name>Zn(2+)</name>
        <dbReference type="ChEBI" id="CHEBI:29105"/>
        <label>2</label>
    </ligand>
</feature>
<feature type="binding site" evidence="12">
    <location>
        <position position="555"/>
    </location>
    <ligand>
        <name>Zn(2+)</name>
        <dbReference type="ChEBI" id="CHEBI:29105"/>
        <label>2</label>
    </ligand>
</feature>
<accession>A0A4R2THH9</accession>
<dbReference type="GO" id="GO:0043138">
    <property type="term" value="F:3'-5' DNA helicase activity"/>
    <property type="evidence" value="ECO:0007669"/>
    <property type="project" value="UniProtKB-EC"/>
</dbReference>
<dbReference type="InterPro" id="IPR001650">
    <property type="entry name" value="Helicase_C-like"/>
</dbReference>
<dbReference type="PROSITE" id="PS51194">
    <property type="entry name" value="HELICASE_CTER"/>
    <property type="match status" value="1"/>
</dbReference>
<evidence type="ECO:0000256" key="12">
    <source>
        <dbReference type="HAMAP-Rule" id="MF_00983"/>
    </source>
</evidence>
<feature type="binding site" evidence="12">
    <location>
        <position position="528"/>
    </location>
    <ligand>
        <name>Zn(2+)</name>
        <dbReference type="ChEBI" id="CHEBI:29105"/>
        <label>1</label>
    </ligand>
</feature>
<comment type="catalytic activity">
    <reaction evidence="11 12">
        <text>ATP + H2O = ADP + phosphate + H(+)</text>
        <dbReference type="Rhea" id="RHEA:13065"/>
        <dbReference type="ChEBI" id="CHEBI:15377"/>
        <dbReference type="ChEBI" id="CHEBI:15378"/>
        <dbReference type="ChEBI" id="CHEBI:30616"/>
        <dbReference type="ChEBI" id="CHEBI:43474"/>
        <dbReference type="ChEBI" id="CHEBI:456216"/>
        <dbReference type="EC" id="5.6.2.4"/>
    </reaction>
</comment>
<feature type="binding site" evidence="12">
    <location>
        <position position="525"/>
    </location>
    <ligand>
        <name>Zn(2+)</name>
        <dbReference type="ChEBI" id="CHEBI:29105"/>
        <label>1</label>
    </ligand>
</feature>
<keyword evidence="16" id="KW-1185">Reference proteome</keyword>
<evidence type="ECO:0000256" key="5">
    <source>
        <dbReference type="ARBA" id="ARBA00022801"/>
    </source>
</evidence>
<evidence type="ECO:0000313" key="15">
    <source>
        <dbReference type="EMBL" id="TCQ01672.1"/>
    </source>
</evidence>
<dbReference type="InterPro" id="IPR042115">
    <property type="entry name" value="PriA_3primeBD_sf"/>
</dbReference>
<dbReference type="GO" id="GO:0006310">
    <property type="term" value="P:DNA recombination"/>
    <property type="evidence" value="ECO:0007669"/>
    <property type="project" value="InterPro"/>
</dbReference>
<dbReference type="EMBL" id="SLYC01000024">
    <property type="protein sequence ID" value="TCQ01672.1"/>
    <property type="molecule type" value="Genomic_DNA"/>
</dbReference>
<dbReference type="GO" id="GO:1990077">
    <property type="term" value="C:primosome complex"/>
    <property type="evidence" value="ECO:0007669"/>
    <property type="project" value="UniProtKB-UniRule"/>
</dbReference>
<dbReference type="SMART" id="SM00490">
    <property type="entry name" value="HELICc"/>
    <property type="match status" value="1"/>
</dbReference>
<name>A0A4R2THH9_9FIRM</name>
<feature type="binding site" evidence="12">
    <location>
        <position position="568"/>
    </location>
    <ligand>
        <name>Zn(2+)</name>
        <dbReference type="ChEBI" id="CHEBI:29105"/>
        <label>1</label>
    </ligand>
</feature>
<reference evidence="15 16" key="1">
    <citation type="submission" date="2019-03" db="EMBL/GenBank/DDBJ databases">
        <title>Genomic Encyclopedia of Type Strains, Phase IV (KMG-IV): sequencing the most valuable type-strain genomes for metagenomic binning, comparative biology and taxonomic classification.</title>
        <authorList>
            <person name="Goeker M."/>
        </authorList>
    </citation>
    <scope>NUCLEOTIDE SEQUENCE [LARGE SCALE GENOMIC DNA]</scope>
    <source>
        <strain evidence="15 16">DSM 100013</strain>
    </source>
</reference>
<dbReference type="GO" id="GO:0003677">
    <property type="term" value="F:DNA binding"/>
    <property type="evidence" value="ECO:0007669"/>
    <property type="project" value="UniProtKB-UniRule"/>
</dbReference>
<dbReference type="RefSeq" id="WP_132848797.1">
    <property type="nucleotide sequence ID" value="NZ_CP058648.1"/>
</dbReference>
<dbReference type="Gene3D" id="3.40.50.300">
    <property type="entry name" value="P-loop containing nucleotide triphosphate hydrolases"/>
    <property type="match status" value="2"/>
</dbReference>
<dbReference type="InterPro" id="IPR011545">
    <property type="entry name" value="DEAD/DEAH_box_helicase_dom"/>
</dbReference>
<dbReference type="Pfam" id="PF18074">
    <property type="entry name" value="PriA_C"/>
    <property type="match status" value="1"/>
</dbReference>
<keyword evidence="6 12" id="KW-0347">Helicase</keyword>
<feature type="domain" description="Helicase ATP-binding" evidence="13">
    <location>
        <begin position="297"/>
        <end position="463"/>
    </location>
</feature>
<protein>
    <recommendedName>
        <fullName evidence="12">Replication restart protein PriA</fullName>
    </recommendedName>
    <alternativeName>
        <fullName evidence="12">ATP-dependent DNA helicase PriA</fullName>
        <ecNumber evidence="12">5.6.2.4</ecNumber>
    </alternativeName>
    <alternativeName>
        <fullName evidence="12">DNA 3'-5' helicase PriA</fullName>
    </alternativeName>
</protein>
<dbReference type="PANTHER" id="PTHR30580:SF0">
    <property type="entry name" value="PRIMOSOMAL PROTEIN N"/>
    <property type="match status" value="1"/>
</dbReference>
<evidence type="ECO:0000259" key="14">
    <source>
        <dbReference type="PROSITE" id="PS51194"/>
    </source>
</evidence>
<keyword evidence="7 12" id="KW-0862">Zinc</keyword>
<dbReference type="FunFam" id="3.40.50.300:FF:000489">
    <property type="entry name" value="Primosome assembly protein PriA"/>
    <property type="match status" value="1"/>
</dbReference>
<dbReference type="InterPro" id="IPR005259">
    <property type="entry name" value="PriA"/>
</dbReference>
<dbReference type="Proteomes" id="UP000295504">
    <property type="component" value="Unassembled WGS sequence"/>
</dbReference>
<dbReference type="InterPro" id="IPR027417">
    <property type="entry name" value="P-loop_NTPase"/>
</dbReference>
<dbReference type="Pfam" id="PF17764">
    <property type="entry name" value="PriA_3primeBD"/>
    <property type="match status" value="1"/>
</dbReference>
<dbReference type="InterPro" id="IPR014001">
    <property type="entry name" value="Helicase_ATP-bd"/>
</dbReference>
<proteinExistence type="inferred from homology"/>
<evidence type="ECO:0000256" key="11">
    <source>
        <dbReference type="ARBA" id="ARBA00048988"/>
    </source>
</evidence>
<comment type="cofactor">
    <cofactor evidence="12">
        <name>Zn(2+)</name>
        <dbReference type="ChEBI" id="CHEBI:29105"/>
    </cofactor>
    <text evidence="12">Binds 2 zinc ions per subunit.</text>
</comment>
<dbReference type="PANTHER" id="PTHR30580">
    <property type="entry name" value="PRIMOSOMAL PROTEIN N"/>
    <property type="match status" value="1"/>
</dbReference>
<evidence type="ECO:0000256" key="3">
    <source>
        <dbReference type="ARBA" id="ARBA00022723"/>
    </source>
</evidence>
<keyword evidence="10 12" id="KW-0413">Isomerase</keyword>
<dbReference type="GO" id="GO:0006269">
    <property type="term" value="P:DNA replication, synthesis of primer"/>
    <property type="evidence" value="ECO:0007669"/>
    <property type="project" value="UniProtKB-KW"/>
</dbReference>
<dbReference type="PROSITE" id="PS51192">
    <property type="entry name" value="HELICASE_ATP_BIND_1"/>
    <property type="match status" value="1"/>
</dbReference>
<evidence type="ECO:0000256" key="10">
    <source>
        <dbReference type="ARBA" id="ARBA00023235"/>
    </source>
</evidence>
<dbReference type="GO" id="GO:0016887">
    <property type="term" value="F:ATP hydrolysis activity"/>
    <property type="evidence" value="ECO:0007669"/>
    <property type="project" value="RHEA"/>
</dbReference>
<dbReference type="InterPro" id="IPR041222">
    <property type="entry name" value="PriA_3primeBD"/>
</dbReference>
<dbReference type="NCBIfam" id="TIGR00595">
    <property type="entry name" value="priA"/>
    <property type="match status" value="1"/>
</dbReference>
<gene>
    <name evidence="12" type="primary">priA</name>
    <name evidence="15" type="ORF">EDD79_102413</name>
</gene>
<evidence type="ECO:0000256" key="1">
    <source>
        <dbReference type="ARBA" id="ARBA00022515"/>
    </source>
</evidence>
<dbReference type="FunFam" id="3.40.1440.60:FF:000001">
    <property type="entry name" value="Primosomal protein N"/>
    <property type="match status" value="1"/>
</dbReference>
<dbReference type="Pfam" id="PF00270">
    <property type="entry name" value="DEAD"/>
    <property type="match status" value="1"/>
</dbReference>
<keyword evidence="9 12" id="KW-0238">DNA-binding</keyword>
<comment type="caution">
    <text evidence="15">The sequence shown here is derived from an EMBL/GenBank/DDBJ whole genome shotgun (WGS) entry which is preliminary data.</text>
</comment>
<feature type="binding site" evidence="12">
    <location>
        <position position="565"/>
    </location>
    <ligand>
        <name>Zn(2+)</name>
        <dbReference type="ChEBI" id="CHEBI:29105"/>
        <label>1</label>
    </ligand>
</feature>
<keyword evidence="3 12" id="KW-0479">Metal-binding</keyword>
<dbReference type="OrthoDB" id="9759544at2"/>
<organism evidence="15 16">
    <name type="scientific">Serpentinicella alkaliphila</name>
    <dbReference type="NCBI Taxonomy" id="1734049"/>
    <lineage>
        <taxon>Bacteria</taxon>
        <taxon>Bacillati</taxon>
        <taxon>Bacillota</taxon>
        <taxon>Clostridia</taxon>
        <taxon>Peptostreptococcales</taxon>
        <taxon>Natronincolaceae</taxon>
        <taxon>Serpentinicella</taxon>
    </lineage>
</organism>
<evidence type="ECO:0000256" key="7">
    <source>
        <dbReference type="ARBA" id="ARBA00022833"/>
    </source>
</evidence>
<evidence type="ECO:0000313" key="16">
    <source>
        <dbReference type="Proteomes" id="UP000295504"/>
    </source>
</evidence>
<dbReference type="HAMAP" id="MF_00983">
    <property type="entry name" value="PriA"/>
    <property type="match status" value="1"/>
</dbReference>
<comment type="function">
    <text evidence="12">Initiates the restart of stalled replication forks, which reloads the replicative helicase on sites other than the origin of replication. Recognizes and binds to abandoned replication forks and remodels them to uncover a helicase loading site. Promotes assembly of the primosome at these replication forks.</text>
</comment>
<evidence type="ECO:0000259" key="13">
    <source>
        <dbReference type="PROSITE" id="PS51192"/>
    </source>
</evidence>
<dbReference type="GO" id="GO:0006270">
    <property type="term" value="P:DNA replication initiation"/>
    <property type="evidence" value="ECO:0007669"/>
    <property type="project" value="TreeGrafter"/>
</dbReference>
<dbReference type="Gene3D" id="3.40.1440.60">
    <property type="entry name" value="PriA, 3(prime) DNA-binding domain"/>
    <property type="match status" value="1"/>
</dbReference>
<dbReference type="GO" id="GO:0008270">
    <property type="term" value="F:zinc ion binding"/>
    <property type="evidence" value="ECO:0007669"/>
    <property type="project" value="UniProtKB-UniRule"/>
</dbReference>
<evidence type="ECO:0000256" key="2">
    <source>
        <dbReference type="ARBA" id="ARBA00022705"/>
    </source>
</evidence>
<dbReference type="NCBIfam" id="NF004066">
    <property type="entry name" value="PRK05580.1-3"/>
    <property type="match status" value="1"/>
</dbReference>
<keyword evidence="2 12" id="KW-0235">DNA replication</keyword>
<comment type="subunit">
    <text evidence="12">Component of the replication restart primosome.</text>
</comment>
<dbReference type="EC" id="5.6.2.4" evidence="12"/>
<feature type="binding site" evidence="12">
    <location>
        <position position="552"/>
    </location>
    <ligand>
        <name>Zn(2+)</name>
        <dbReference type="ChEBI" id="CHEBI:29105"/>
        <label>2</label>
    </ligand>
</feature>
<feature type="binding site" evidence="12">
    <location>
        <position position="534"/>
    </location>
    <ligand>
        <name>Zn(2+)</name>
        <dbReference type="ChEBI" id="CHEBI:29105"/>
        <label>2</label>
    </ligand>
</feature>
<keyword evidence="5 12" id="KW-0378">Hydrolase</keyword>
<dbReference type="InterPro" id="IPR040498">
    <property type="entry name" value="PriA_CRR"/>
</dbReference>
<dbReference type="Pfam" id="PF00271">
    <property type="entry name" value="Helicase_C"/>
    <property type="match status" value="1"/>
</dbReference>
<comment type="similarity">
    <text evidence="12">Belongs to the helicase family. PriA subfamily.</text>
</comment>
<keyword evidence="4 12" id="KW-0547">Nucleotide-binding</keyword>
<evidence type="ECO:0000256" key="8">
    <source>
        <dbReference type="ARBA" id="ARBA00022840"/>
    </source>
</evidence>
<dbReference type="CDD" id="cd18804">
    <property type="entry name" value="SF2_C_priA"/>
    <property type="match status" value="1"/>
</dbReference>
<feature type="domain" description="Helicase C-terminal" evidence="14">
    <location>
        <begin position="560"/>
        <end position="712"/>
    </location>
</feature>
<dbReference type="CDD" id="cd17929">
    <property type="entry name" value="DEXHc_priA"/>
    <property type="match status" value="1"/>
</dbReference>
<dbReference type="SMART" id="SM00487">
    <property type="entry name" value="DEXDc"/>
    <property type="match status" value="1"/>
</dbReference>